<dbReference type="AlphaFoldDB" id="A0A517X223"/>
<organism evidence="1 2">
    <name type="scientific">Gimesia aquarii</name>
    <dbReference type="NCBI Taxonomy" id="2527964"/>
    <lineage>
        <taxon>Bacteria</taxon>
        <taxon>Pseudomonadati</taxon>
        <taxon>Planctomycetota</taxon>
        <taxon>Planctomycetia</taxon>
        <taxon>Planctomycetales</taxon>
        <taxon>Planctomycetaceae</taxon>
        <taxon>Gimesia</taxon>
    </lineage>
</organism>
<sequence>MPKTRFSPVSLKIVSFLVSIETLNSQYDTSNSNYRRLAKAFSGD</sequence>
<dbReference type="Proteomes" id="UP000318384">
    <property type="component" value="Chromosome"/>
</dbReference>
<evidence type="ECO:0000313" key="1">
    <source>
        <dbReference type="EMBL" id="QDU11539.1"/>
    </source>
</evidence>
<reference evidence="1 2" key="1">
    <citation type="submission" date="2019-03" db="EMBL/GenBank/DDBJ databases">
        <title>Deep-cultivation of Planctomycetes and their phenomic and genomic characterization uncovers novel biology.</title>
        <authorList>
            <person name="Wiegand S."/>
            <person name="Jogler M."/>
            <person name="Boedeker C."/>
            <person name="Pinto D."/>
            <person name="Vollmers J."/>
            <person name="Rivas-Marin E."/>
            <person name="Kohn T."/>
            <person name="Peeters S.H."/>
            <person name="Heuer A."/>
            <person name="Rast P."/>
            <person name="Oberbeckmann S."/>
            <person name="Bunk B."/>
            <person name="Jeske O."/>
            <person name="Meyerdierks A."/>
            <person name="Storesund J.E."/>
            <person name="Kallscheuer N."/>
            <person name="Luecker S."/>
            <person name="Lage O.M."/>
            <person name="Pohl T."/>
            <person name="Merkel B.J."/>
            <person name="Hornburger P."/>
            <person name="Mueller R.-W."/>
            <person name="Bruemmer F."/>
            <person name="Labrenz M."/>
            <person name="Spormann A.M."/>
            <person name="Op den Camp H."/>
            <person name="Overmann J."/>
            <person name="Amann R."/>
            <person name="Jetten M.S.M."/>
            <person name="Mascher T."/>
            <person name="Medema M.H."/>
            <person name="Devos D.P."/>
            <person name="Kaster A.-K."/>
            <person name="Ovreas L."/>
            <person name="Rohde M."/>
            <person name="Galperin M.Y."/>
            <person name="Jogler C."/>
        </authorList>
    </citation>
    <scope>NUCLEOTIDE SEQUENCE [LARGE SCALE GENOMIC DNA]</scope>
    <source>
        <strain evidence="1 2">V202</strain>
    </source>
</reference>
<dbReference type="EMBL" id="CP037422">
    <property type="protein sequence ID" value="QDU11539.1"/>
    <property type="molecule type" value="Genomic_DNA"/>
</dbReference>
<evidence type="ECO:0000313" key="2">
    <source>
        <dbReference type="Proteomes" id="UP000318384"/>
    </source>
</evidence>
<name>A0A517X223_9PLAN</name>
<protein>
    <submittedName>
        <fullName evidence="1">Uncharacterized protein</fullName>
    </submittedName>
</protein>
<proteinExistence type="predicted"/>
<keyword evidence="2" id="KW-1185">Reference proteome</keyword>
<gene>
    <name evidence="1" type="ORF">V202x_49630</name>
</gene>
<accession>A0A517X223</accession>